<dbReference type="NCBIfam" id="TIGR00093">
    <property type="entry name" value="pseudouridine synthase"/>
    <property type="match status" value="1"/>
</dbReference>
<feature type="compositionally biased region" description="Basic and acidic residues" evidence="7">
    <location>
        <begin position="332"/>
        <end position="343"/>
    </location>
</feature>
<dbReference type="EC" id="5.4.99.-" evidence="6"/>
<dbReference type="InterPro" id="IPR020103">
    <property type="entry name" value="PsdUridine_synth_cat_dom_sf"/>
</dbReference>
<dbReference type="PANTHER" id="PTHR47683:SF3">
    <property type="entry name" value="RIBOSOMAL LARGE SUBUNIT PSEUDOURIDINE SYNTHASE B"/>
    <property type="match status" value="1"/>
</dbReference>
<dbReference type="CDD" id="cd00165">
    <property type="entry name" value="S4"/>
    <property type="match status" value="1"/>
</dbReference>
<dbReference type="InterPro" id="IPR050343">
    <property type="entry name" value="RsuA_PseudoU_synthase"/>
</dbReference>
<evidence type="ECO:0000256" key="5">
    <source>
        <dbReference type="PROSITE-ProRule" id="PRU00182"/>
    </source>
</evidence>
<evidence type="ECO:0000256" key="6">
    <source>
        <dbReference type="RuleBase" id="RU003887"/>
    </source>
</evidence>
<keyword evidence="3 5" id="KW-0694">RNA-binding</keyword>
<dbReference type="PROSITE" id="PS01149">
    <property type="entry name" value="PSI_RSU"/>
    <property type="match status" value="1"/>
</dbReference>
<evidence type="ECO:0000259" key="8">
    <source>
        <dbReference type="SMART" id="SM00363"/>
    </source>
</evidence>
<dbReference type="Gene3D" id="3.30.70.580">
    <property type="entry name" value="Pseudouridine synthase I, catalytic domain, N-terminal subdomain"/>
    <property type="match status" value="1"/>
</dbReference>
<dbReference type="STRING" id="1280949.HAD_14547"/>
<dbReference type="SUPFAM" id="SSF55120">
    <property type="entry name" value="Pseudouridine synthase"/>
    <property type="match status" value="1"/>
</dbReference>
<dbReference type="RefSeq" id="WP_084331991.1">
    <property type="nucleotide sequence ID" value="NZ_ARYH01000003.1"/>
</dbReference>
<name>A0A069E0K2_9PROT</name>
<evidence type="ECO:0000256" key="3">
    <source>
        <dbReference type="ARBA" id="ARBA00022884"/>
    </source>
</evidence>
<protein>
    <recommendedName>
        <fullName evidence="6">Pseudouridine synthase</fullName>
        <ecNumber evidence="6">5.4.99.-</ecNumber>
    </recommendedName>
</protein>
<dbReference type="GO" id="GO:0000455">
    <property type="term" value="P:enzyme-directed rRNA pseudouridine synthesis"/>
    <property type="evidence" value="ECO:0007669"/>
    <property type="project" value="UniProtKB-ARBA"/>
</dbReference>
<feature type="region of interest" description="Disordered" evidence="7">
    <location>
        <begin position="283"/>
        <end position="377"/>
    </location>
</feature>
<evidence type="ECO:0000256" key="4">
    <source>
        <dbReference type="ARBA" id="ARBA00023235"/>
    </source>
</evidence>
<dbReference type="GO" id="GO:0120159">
    <property type="term" value="F:rRNA pseudouridine synthase activity"/>
    <property type="evidence" value="ECO:0007669"/>
    <property type="project" value="UniProtKB-ARBA"/>
</dbReference>
<dbReference type="PANTHER" id="PTHR47683">
    <property type="entry name" value="PSEUDOURIDINE SYNTHASE FAMILY PROTEIN-RELATED"/>
    <property type="match status" value="1"/>
</dbReference>
<evidence type="ECO:0000256" key="7">
    <source>
        <dbReference type="SAM" id="MobiDB-lite"/>
    </source>
</evidence>
<sequence length="377" mass="40727">MTERRETGRPRRKPVGAKGKPGGKPGPGHKSPKARGPAAEPDWSEGERIAKYLARAGVASRREVERLIEEGKVSVDGKKLTSPAFKVTGRELIRVGRRTIAAPDATRLWRYHKPSGLIATNSDPEGRRTIFDELPRSLPRVVTVGRLDLTTEGLLLLTNDGELARTLELPSSGLERTYRVRAKGTVTPQKIEELASGLTVEGVKYQPITAVLDREMGANTWLTVTLSEGKKREVRRALEAVNLIVNRLIRVSYGPFELADLKPGMVDEVPPDLVQQAIGHLHSATGTPAPASRGAPAGNARTGSGRGRPDPRKGAKPASKSGPKAAGKPSARSRDGKRAKPNEEWTTQPKPPSPKSHLGTKPPSGKLSGSRKRNKPR</sequence>
<feature type="region of interest" description="Disordered" evidence="7">
    <location>
        <begin position="1"/>
        <end position="45"/>
    </location>
</feature>
<keyword evidence="4 6" id="KW-0413">Isomerase</keyword>
<accession>A0A069E0K2</accession>
<dbReference type="InterPro" id="IPR006145">
    <property type="entry name" value="PsdUridine_synth_RsuA/RluA"/>
</dbReference>
<dbReference type="AlphaFoldDB" id="A0A069E0K2"/>
<dbReference type="InterPro" id="IPR018496">
    <property type="entry name" value="PsdUridine_synth_RsuA/RluB_CS"/>
</dbReference>
<dbReference type="InterPro" id="IPR002942">
    <property type="entry name" value="S4_RNA-bd"/>
</dbReference>
<evidence type="ECO:0000256" key="1">
    <source>
        <dbReference type="ARBA" id="ARBA00000073"/>
    </source>
</evidence>
<dbReference type="Pfam" id="PF01479">
    <property type="entry name" value="S4"/>
    <property type="match status" value="1"/>
</dbReference>
<dbReference type="PATRIC" id="fig|1280949.3.peg.2950"/>
<feature type="domain" description="RNA-binding S4" evidence="8">
    <location>
        <begin position="47"/>
        <end position="104"/>
    </location>
</feature>
<dbReference type="InterPro" id="IPR042092">
    <property type="entry name" value="PsdUridine_s_RsuA/RluB/E/F_cat"/>
</dbReference>
<dbReference type="EMBL" id="ARYH01000003">
    <property type="protein sequence ID" value="KCZ82915.1"/>
    <property type="molecule type" value="Genomic_DNA"/>
</dbReference>
<evidence type="ECO:0000256" key="2">
    <source>
        <dbReference type="ARBA" id="ARBA00008348"/>
    </source>
</evidence>
<dbReference type="Proteomes" id="UP000027446">
    <property type="component" value="Unassembled WGS sequence"/>
</dbReference>
<dbReference type="GO" id="GO:0003723">
    <property type="term" value="F:RNA binding"/>
    <property type="evidence" value="ECO:0007669"/>
    <property type="project" value="UniProtKB-KW"/>
</dbReference>
<gene>
    <name evidence="9" type="ORF">HAD_14547</name>
</gene>
<keyword evidence="10" id="KW-1185">Reference proteome</keyword>
<dbReference type="OrthoDB" id="9807213at2"/>
<dbReference type="Pfam" id="PF00849">
    <property type="entry name" value="PseudoU_synth_2"/>
    <property type="match status" value="1"/>
</dbReference>
<dbReference type="PROSITE" id="PS50889">
    <property type="entry name" value="S4"/>
    <property type="match status" value="1"/>
</dbReference>
<dbReference type="InterPro" id="IPR000748">
    <property type="entry name" value="PsdUridine_synth_RsuA/RluB/E/F"/>
</dbReference>
<dbReference type="SMART" id="SM00363">
    <property type="entry name" value="S4"/>
    <property type="match status" value="1"/>
</dbReference>
<evidence type="ECO:0000313" key="10">
    <source>
        <dbReference type="Proteomes" id="UP000027446"/>
    </source>
</evidence>
<dbReference type="Gene3D" id="3.10.290.10">
    <property type="entry name" value="RNA-binding S4 domain"/>
    <property type="match status" value="1"/>
</dbReference>
<evidence type="ECO:0000313" key="9">
    <source>
        <dbReference type="EMBL" id="KCZ82915.1"/>
    </source>
</evidence>
<comment type="similarity">
    <text evidence="2 6">Belongs to the pseudouridine synthase RsuA family.</text>
</comment>
<dbReference type="eggNOG" id="COG1187">
    <property type="taxonomic scope" value="Bacteria"/>
</dbReference>
<comment type="catalytic activity">
    <reaction evidence="1">
        <text>a uridine in RNA = a pseudouridine in RNA</text>
        <dbReference type="Rhea" id="RHEA:48348"/>
        <dbReference type="Rhea" id="RHEA-COMP:12068"/>
        <dbReference type="Rhea" id="RHEA-COMP:12069"/>
        <dbReference type="ChEBI" id="CHEBI:65314"/>
        <dbReference type="ChEBI" id="CHEBI:65315"/>
    </reaction>
</comment>
<proteinExistence type="inferred from homology"/>
<organism evidence="9 10">
    <name type="scientific">Hyphomonas adhaerens MHS-3</name>
    <dbReference type="NCBI Taxonomy" id="1280949"/>
    <lineage>
        <taxon>Bacteria</taxon>
        <taxon>Pseudomonadati</taxon>
        <taxon>Pseudomonadota</taxon>
        <taxon>Alphaproteobacteria</taxon>
        <taxon>Hyphomonadales</taxon>
        <taxon>Hyphomonadaceae</taxon>
        <taxon>Hyphomonas</taxon>
    </lineage>
</organism>
<dbReference type="FunFam" id="3.10.290.10:FF:000003">
    <property type="entry name" value="Pseudouridine synthase"/>
    <property type="match status" value="1"/>
</dbReference>
<dbReference type="InterPro" id="IPR020094">
    <property type="entry name" value="TruA/RsuA/RluB/E/F_N"/>
</dbReference>
<dbReference type="InterPro" id="IPR036986">
    <property type="entry name" value="S4_RNA-bd_sf"/>
</dbReference>
<reference evidence="9 10" key="1">
    <citation type="journal article" date="2014" name="Antonie Van Leeuwenhoek">
        <title>Hyphomonas beringensis sp. nov. and Hyphomonas chukchiensis sp. nov., isolated from surface seawater of the Bering Sea and Chukchi Sea.</title>
        <authorList>
            <person name="Li C."/>
            <person name="Lai Q."/>
            <person name="Li G."/>
            <person name="Dong C."/>
            <person name="Wang J."/>
            <person name="Liao Y."/>
            <person name="Shao Z."/>
        </authorList>
    </citation>
    <scope>NUCLEOTIDE SEQUENCE [LARGE SCALE GENOMIC DNA]</scope>
    <source>
        <strain evidence="9 10">MHS-3</strain>
    </source>
</reference>
<comment type="caution">
    <text evidence="9">The sequence shown here is derived from an EMBL/GenBank/DDBJ whole genome shotgun (WGS) entry which is preliminary data.</text>
</comment>
<feature type="compositionally biased region" description="Low complexity" evidence="7">
    <location>
        <begin position="316"/>
        <end position="330"/>
    </location>
</feature>
<dbReference type="SUPFAM" id="SSF55174">
    <property type="entry name" value="Alpha-L RNA-binding motif"/>
    <property type="match status" value="1"/>
</dbReference>
<dbReference type="Gene3D" id="3.30.70.1560">
    <property type="entry name" value="Alpha-L RNA-binding motif"/>
    <property type="match status" value="1"/>
</dbReference>